<dbReference type="Pfam" id="PF03693">
    <property type="entry name" value="ParD_antitoxin"/>
    <property type="match status" value="1"/>
</dbReference>
<dbReference type="Gene3D" id="6.10.10.120">
    <property type="entry name" value="Antitoxin ParD1-like"/>
    <property type="match status" value="1"/>
</dbReference>
<dbReference type="AlphaFoldDB" id="A0A4Q7YP18"/>
<proteinExistence type="inferred from homology"/>
<dbReference type="InterPro" id="IPR022789">
    <property type="entry name" value="ParD"/>
</dbReference>
<evidence type="ECO:0000313" key="4">
    <source>
        <dbReference type="Proteomes" id="UP000292958"/>
    </source>
</evidence>
<keyword evidence="4" id="KW-1185">Reference proteome</keyword>
<gene>
    <name evidence="3" type="ORF">BDD14_0046</name>
</gene>
<dbReference type="NCBIfam" id="TIGR02606">
    <property type="entry name" value="antidote_CC2985"/>
    <property type="match status" value="1"/>
</dbReference>
<accession>A0A4Q7YP18</accession>
<dbReference type="PANTHER" id="PTHR36582">
    <property type="entry name" value="ANTITOXIN PARD"/>
    <property type="match status" value="1"/>
</dbReference>
<dbReference type="InterPro" id="IPR010985">
    <property type="entry name" value="Ribbon_hlx_hlx"/>
</dbReference>
<protein>
    <submittedName>
        <fullName evidence="3">Antitoxin ParD1/3/4</fullName>
    </submittedName>
</protein>
<sequence>MPTRNINLTSEMDQFVDQKIQSGQYANASEVLMAGLRALEEDDNENGVKLQALRAAVQAGIDSGEVEVDVIGRIRARIQRRAEVTGRTKTA</sequence>
<dbReference type="InterPro" id="IPR038296">
    <property type="entry name" value="ParD_sf"/>
</dbReference>
<reference evidence="3 4" key="1">
    <citation type="submission" date="2019-02" db="EMBL/GenBank/DDBJ databases">
        <title>Genomic Encyclopedia of Archaeal and Bacterial Type Strains, Phase II (KMG-II): from individual species to whole genera.</title>
        <authorList>
            <person name="Goeker M."/>
        </authorList>
    </citation>
    <scope>NUCLEOTIDE SEQUENCE [LARGE SCALE GENOMIC DNA]</scope>
    <source>
        <strain evidence="3 4">DSM 18101</strain>
    </source>
</reference>
<comment type="caution">
    <text evidence="3">The sequence shown here is derived from an EMBL/GenBank/DDBJ whole genome shotgun (WGS) entry which is preliminary data.</text>
</comment>
<dbReference type="SUPFAM" id="SSF47598">
    <property type="entry name" value="Ribbon-helix-helix"/>
    <property type="match status" value="1"/>
</dbReference>
<comment type="similarity">
    <text evidence="1">Belongs to the ParD antitoxin family.</text>
</comment>
<organism evidence="3 4">
    <name type="scientific">Edaphobacter modestus</name>
    <dbReference type="NCBI Taxonomy" id="388466"/>
    <lineage>
        <taxon>Bacteria</taxon>
        <taxon>Pseudomonadati</taxon>
        <taxon>Acidobacteriota</taxon>
        <taxon>Terriglobia</taxon>
        <taxon>Terriglobales</taxon>
        <taxon>Acidobacteriaceae</taxon>
        <taxon>Edaphobacter</taxon>
    </lineage>
</organism>
<evidence type="ECO:0000256" key="2">
    <source>
        <dbReference type="ARBA" id="ARBA00022649"/>
    </source>
</evidence>
<keyword evidence="2" id="KW-1277">Toxin-antitoxin system</keyword>
<name>A0A4Q7YP18_9BACT</name>
<evidence type="ECO:0000256" key="1">
    <source>
        <dbReference type="ARBA" id="ARBA00008580"/>
    </source>
</evidence>
<dbReference type="EMBL" id="SHKW01000001">
    <property type="protein sequence ID" value="RZU38774.1"/>
    <property type="molecule type" value="Genomic_DNA"/>
</dbReference>
<dbReference type="OrthoDB" id="9815501at2"/>
<dbReference type="GO" id="GO:0006355">
    <property type="term" value="P:regulation of DNA-templated transcription"/>
    <property type="evidence" value="ECO:0007669"/>
    <property type="project" value="InterPro"/>
</dbReference>
<dbReference type="Proteomes" id="UP000292958">
    <property type="component" value="Unassembled WGS sequence"/>
</dbReference>
<evidence type="ECO:0000313" key="3">
    <source>
        <dbReference type="EMBL" id="RZU38774.1"/>
    </source>
</evidence>
<dbReference type="PANTHER" id="PTHR36582:SF2">
    <property type="entry name" value="ANTITOXIN PARD"/>
    <property type="match status" value="1"/>
</dbReference>